<dbReference type="InterPro" id="IPR001708">
    <property type="entry name" value="YidC/ALB3/OXA1/COX18"/>
</dbReference>
<keyword evidence="6 10" id="KW-1133">Transmembrane helix</keyword>
<dbReference type="AlphaFoldDB" id="A0A1F5ZQ76"/>
<organism evidence="12 13">
    <name type="scientific">Candidatus Gottesmanbacteria bacterium RIFCSPHIGHO2_01_FULL_39_10</name>
    <dbReference type="NCBI Taxonomy" id="1798375"/>
    <lineage>
        <taxon>Bacteria</taxon>
        <taxon>Candidatus Gottesmaniibacteriota</taxon>
    </lineage>
</organism>
<evidence type="ECO:0000256" key="10">
    <source>
        <dbReference type="SAM" id="Phobius"/>
    </source>
</evidence>
<evidence type="ECO:0000256" key="3">
    <source>
        <dbReference type="ARBA" id="ARBA00022475"/>
    </source>
</evidence>
<dbReference type="Proteomes" id="UP000177383">
    <property type="component" value="Unassembled WGS sequence"/>
</dbReference>
<dbReference type="InterPro" id="IPR047196">
    <property type="entry name" value="YidC_ALB_C"/>
</dbReference>
<evidence type="ECO:0000256" key="4">
    <source>
        <dbReference type="ARBA" id="ARBA00022692"/>
    </source>
</evidence>
<keyword evidence="4 9" id="KW-0812">Transmembrane</keyword>
<evidence type="ECO:0000256" key="7">
    <source>
        <dbReference type="ARBA" id="ARBA00023136"/>
    </source>
</evidence>
<dbReference type="EMBL" id="MFJE01000015">
    <property type="protein sequence ID" value="OGG14495.1"/>
    <property type="molecule type" value="Genomic_DNA"/>
</dbReference>
<evidence type="ECO:0000313" key="13">
    <source>
        <dbReference type="Proteomes" id="UP000177383"/>
    </source>
</evidence>
<dbReference type="InterPro" id="IPR028055">
    <property type="entry name" value="YidC/Oxa/ALB_C"/>
</dbReference>
<accession>A0A1F5ZQ76</accession>
<gene>
    <name evidence="12" type="ORF">A2773_05445</name>
</gene>
<name>A0A1F5ZQ76_9BACT</name>
<evidence type="ECO:0000256" key="2">
    <source>
        <dbReference type="ARBA" id="ARBA00022448"/>
    </source>
</evidence>
<evidence type="ECO:0000256" key="5">
    <source>
        <dbReference type="ARBA" id="ARBA00022927"/>
    </source>
</evidence>
<keyword evidence="8" id="KW-0143">Chaperone</keyword>
<dbReference type="GO" id="GO:0051205">
    <property type="term" value="P:protein insertion into membrane"/>
    <property type="evidence" value="ECO:0007669"/>
    <property type="project" value="TreeGrafter"/>
</dbReference>
<evidence type="ECO:0000256" key="6">
    <source>
        <dbReference type="ARBA" id="ARBA00022989"/>
    </source>
</evidence>
<feature type="transmembrane region" description="Helical" evidence="10">
    <location>
        <begin position="101"/>
        <end position="121"/>
    </location>
</feature>
<dbReference type="GO" id="GO:0005886">
    <property type="term" value="C:plasma membrane"/>
    <property type="evidence" value="ECO:0007669"/>
    <property type="project" value="UniProtKB-SubCell"/>
</dbReference>
<dbReference type="GO" id="GO:0015031">
    <property type="term" value="P:protein transport"/>
    <property type="evidence" value="ECO:0007669"/>
    <property type="project" value="UniProtKB-KW"/>
</dbReference>
<keyword evidence="3" id="KW-1003">Cell membrane</keyword>
<keyword evidence="7 10" id="KW-0472">Membrane</keyword>
<dbReference type="PANTHER" id="PTHR12428:SF65">
    <property type="entry name" value="CYTOCHROME C OXIDASE ASSEMBLY PROTEIN COX18, MITOCHONDRIAL"/>
    <property type="match status" value="1"/>
</dbReference>
<dbReference type="CDD" id="cd20070">
    <property type="entry name" value="5TM_YidC_Alb3"/>
    <property type="match status" value="1"/>
</dbReference>
<reference evidence="12 13" key="1">
    <citation type="journal article" date="2016" name="Nat. Commun.">
        <title>Thousands of microbial genomes shed light on interconnected biogeochemical processes in an aquifer system.</title>
        <authorList>
            <person name="Anantharaman K."/>
            <person name="Brown C.T."/>
            <person name="Hug L.A."/>
            <person name="Sharon I."/>
            <person name="Castelle C.J."/>
            <person name="Probst A.J."/>
            <person name="Thomas B.C."/>
            <person name="Singh A."/>
            <person name="Wilkins M.J."/>
            <person name="Karaoz U."/>
            <person name="Brodie E.L."/>
            <person name="Williams K.H."/>
            <person name="Hubbard S.S."/>
            <person name="Banfield J.F."/>
        </authorList>
    </citation>
    <scope>NUCLEOTIDE SEQUENCE [LARGE SCALE GENOMIC DNA]</scope>
</reference>
<dbReference type="NCBIfam" id="TIGR03592">
    <property type="entry name" value="yidC_oxa1_cterm"/>
    <property type="match status" value="1"/>
</dbReference>
<protein>
    <recommendedName>
        <fullName evidence="11">Membrane insertase YidC/Oxa/ALB C-terminal domain-containing protein</fullName>
    </recommendedName>
</protein>
<dbReference type="PANTHER" id="PTHR12428">
    <property type="entry name" value="OXA1"/>
    <property type="match status" value="1"/>
</dbReference>
<proteinExistence type="inferred from homology"/>
<feature type="transmembrane region" description="Helical" evidence="10">
    <location>
        <begin position="170"/>
        <end position="187"/>
    </location>
</feature>
<feature type="transmembrane region" description="Helical" evidence="10">
    <location>
        <begin position="232"/>
        <end position="253"/>
    </location>
</feature>
<dbReference type="STRING" id="1798375.A2773_05445"/>
<evidence type="ECO:0000313" key="12">
    <source>
        <dbReference type="EMBL" id="OGG14495.1"/>
    </source>
</evidence>
<evidence type="ECO:0000256" key="9">
    <source>
        <dbReference type="RuleBase" id="RU003945"/>
    </source>
</evidence>
<keyword evidence="5" id="KW-0653">Protein transport</keyword>
<comment type="subcellular location">
    <subcellularLocation>
        <location evidence="1">Cell membrane</location>
        <topology evidence="1">Multi-pass membrane protein</topology>
    </subcellularLocation>
    <subcellularLocation>
        <location evidence="9">Membrane</location>
        <topology evidence="9">Multi-pass membrane protein</topology>
    </subcellularLocation>
</comment>
<keyword evidence="2" id="KW-0813">Transport</keyword>
<evidence type="ECO:0000259" key="11">
    <source>
        <dbReference type="Pfam" id="PF02096"/>
    </source>
</evidence>
<feature type="transmembrane region" description="Helical" evidence="10">
    <location>
        <begin position="29"/>
        <end position="50"/>
    </location>
</feature>
<comment type="caution">
    <text evidence="12">The sequence shown here is derived from an EMBL/GenBank/DDBJ whole genome shotgun (WGS) entry which is preliminary data.</text>
</comment>
<evidence type="ECO:0000256" key="1">
    <source>
        <dbReference type="ARBA" id="ARBA00004651"/>
    </source>
</evidence>
<sequence>MTEPNIFNQLLLWPILNVLIAFYKGFTFLGIPGSFGLAIIAATALIRLLLHPLTSSQLKSAKKMNSLKPHMDKLNQLYKNDKQRLQAEQLKLYKEMGINPAAGCLPLLLQFPILIALYNVFFQVLGQGNIDKVVADINKIIYSPLLRINSLDLSFFGLNLASRPSDWQKIGWWLLLIPVVTALLQFWQTKLMSPANVPTKNQDLIRQLADKNEKDGKKDEDMSSMMQKQMSIMMPLMIGFFAYSFPVGLALYWNTFTVFGIIQQVKVNKSHDKK</sequence>
<feature type="transmembrane region" description="Helical" evidence="10">
    <location>
        <begin position="7"/>
        <end position="23"/>
    </location>
</feature>
<comment type="similarity">
    <text evidence="9">Belongs to the OXA1/ALB3/YidC family.</text>
</comment>
<feature type="domain" description="Membrane insertase YidC/Oxa/ALB C-terminal" evidence="11">
    <location>
        <begin position="35"/>
        <end position="269"/>
    </location>
</feature>
<dbReference type="Pfam" id="PF02096">
    <property type="entry name" value="60KD_IMP"/>
    <property type="match status" value="1"/>
</dbReference>
<evidence type="ECO:0000256" key="8">
    <source>
        <dbReference type="ARBA" id="ARBA00023186"/>
    </source>
</evidence>
<dbReference type="GO" id="GO:0032977">
    <property type="term" value="F:membrane insertase activity"/>
    <property type="evidence" value="ECO:0007669"/>
    <property type="project" value="InterPro"/>
</dbReference>